<dbReference type="Proteomes" id="UP000224854">
    <property type="component" value="Unassembled WGS sequence"/>
</dbReference>
<evidence type="ECO:0000256" key="2">
    <source>
        <dbReference type="ARBA" id="ARBA00022692"/>
    </source>
</evidence>
<comment type="similarity">
    <text evidence="5">Belongs to the SAT4 family.</text>
</comment>
<dbReference type="EMBL" id="NJEU01000001">
    <property type="protein sequence ID" value="PHH83805.1"/>
    <property type="molecule type" value="Genomic_DNA"/>
</dbReference>
<dbReference type="GO" id="GO:0016020">
    <property type="term" value="C:membrane"/>
    <property type="evidence" value="ECO:0007669"/>
    <property type="project" value="UniProtKB-SubCell"/>
</dbReference>
<keyword evidence="9" id="KW-1185">Reference proteome</keyword>
<evidence type="ECO:0000256" key="5">
    <source>
        <dbReference type="ARBA" id="ARBA00038359"/>
    </source>
</evidence>
<feature type="transmembrane region" description="Helical" evidence="6">
    <location>
        <begin position="241"/>
        <end position="263"/>
    </location>
</feature>
<keyword evidence="3 6" id="KW-1133">Transmembrane helix</keyword>
<comment type="subcellular location">
    <subcellularLocation>
        <location evidence="1">Membrane</location>
        <topology evidence="1">Multi-pass membrane protein</topology>
    </subcellularLocation>
</comment>
<feature type="transmembrane region" description="Helical" evidence="6">
    <location>
        <begin position="88"/>
        <end position="108"/>
    </location>
</feature>
<dbReference type="InterPro" id="IPR049326">
    <property type="entry name" value="Rhodopsin_dom_fungi"/>
</dbReference>
<organism evidence="8 9">
    <name type="scientific">Ophiocordyceps australis</name>
    <dbReference type="NCBI Taxonomy" id="1399860"/>
    <lineage>
        <taxon>Eukaryota</taxon>
        <taxon>Fungi</taxon>
        <taxon>Dikarya</taxon>
        <taxon>Ascomycota</taxon>
        <taxon>Pezizomycotina</taxon>
        <taxon>Sordariomycetes</taxon>
        <taxon>Hypocreomycetidae</taxon>
        <taxon>Hypocreales</taxon>
        <taxon>Ophiocordycipitaceae</taxon>
        <taxon>Ophiocordyceps</taxon>
    </lineage>
</organism>
<comment type="caution">
    <text evidence="8">The sequence shown here is derived from an EMBL/GenBank/DDBJ whole genome shotgun (WGS) entry which is preliminary data.</text>
</comment>
<dbReference type="Pfam" id="PF20684">
    <property type="entry name" value="Fung_rhodopsin"/>
    <property type="match status" value="1"/>
</dbReference>
<evidence type="ECO:0000313" key="9">
    <source>
        <dbReference type="Proteomes" id="UP000224854"/>
    </source>
</evidence>
<protein>
    <recommendedName>
        <fullName evidence="7">Rhodopsin domain-containing protein</fullName>
    </recommendedName>
</protein>
<evidence type="ECO:0000259" key="7">
    <source>
        <dbReference type="Pfam" id="PF20684"/>
    </source>
</evidence>
<feature type="transmembrane region" description="Helical" evidence="6">
    <location>
        <begin position="120"/>
        <end position="143"/>
    </location>
</feature>
<evidence type="ECO:0000256" key="3">
    <source>
        <dbReference type="ARBA" id="ARBA00022989"/>
    </source>
</evidence>
<gene>
    <name evidence="8" type="ORF">CDD82_12</name>
</gene>
<keyword evidence="2 6" id="KW-0812">Transmembrane</keyword>
<keyword evidence="4 6" id="KW-0472">Membrane</keyword>
<evidence type="ECO:0000256" key="6">
    <source>
        <dbReference type="SAM" id="Phobius"/>
    </source>
</evidence>
<sequence>MTPPTRFTPGSENLNLQNKVVQSLCLTVVTLVVMMRLYTRMRITRATTGLDDLAYSAMVIKSFTMGMGRHMWDVPSDSLRAALMYIDISSYIYMVLTGSIKITFLLFYRRIFAQQDMVRLFIDLGIGFVSCLSIVLLLVSVLACTPIQRTWEESTPGDCLNRMAIAYASAVSSAVTDFYVLLLPLPQIWRLNMDLGHKLRAMAVFGLGLLACIASLIRLGLTTILHGDGVDASWILAKWTVWATVEVNVGITCACLMLLPAFLSHVVPQAANKAVSRLWGRALGCLSGPTLEASKYPTINLQP</sequence>
<dbReference type="PANTHER" id="PTHR33048:SF158">
    <property type="entry name" value="MEMBRANE PROTEIN PTH11-LIKE, PUTATIVE-RELATED"/>
    <property type="match status" value="1"/>
</dbReference>
<dbReference type="PANTHER" id="PTHR33048">
    <property type="entry name" value="PTH11-LIKE INTEGRAL MEMBRANE PROTEIN (AFU_ORTHOLOGUE AFUA_5G11245)"/>
    <property type="match status" value="1"/>
</dbReference>
<reference evidence="8 9" key="1">
    <citation type="submission" date="2017-06" db="EMBL/GenBank/DDBJ databases">
        <title>Ant-infecting Ophiocordyceps genomes reveal a high diversity of potential behavioral manipulation genes and a possible major role for enterotoxins.</title>
        <authorList>
            <person name="De Bekker C."/>
            <person name="Evans H.C."/>
            <person name="Brachmann A."/>
            <person name="Hughes D.P."/>
        </authorList>
    </citation>
    <scope>NUCLEOTIDE SEQUENCE [LARGE SCALE GENOMIC DNA]</scope>
    <source>
        <strain evidence="8 9">1348a</strain>
    </source>
</reference>
<feature type="transmembrane region" description="Helical" evidence="6">
    <location>
        <begin position="50"/>
        <end position="68"/>
    </location>
</feature>
<dbReference type="InterPro" id="IPR052337">
    <property type="entry name" value="SAT4-like"/>
</dbReference>
<feature type="transmembrane region" description="Helical" evidence="6">
    <location>
        <begin position="20"/>
        <end position="38"/>
    </location>
</feature>
<proteinExistence type="inferred from homology"/>
<dbReference type="AlphaFoldDB" id="A0A2C5ZP65"/>
<evidence type="ECO:0000313" key="8">
    <source>
        <dbReference type="EMBL" id="PHH83805.1"/>
    </source>
</evidence>
<dbReference type="OrthoDB" id="5393606at2759"/>
<evidence type="ECO:0000256" key="1">
    <source>
        <dbReference type="ARBA" id="ARBA00004141"/>
    </source>
</evidence>
<feature type="domain" description="Rhodopsin" evidence="7">
    <location>
        <begin position="35"/>
        <end position="263"/>
    </location>
</feature>
<name>A0A2C5ZP65_9HYPO</name>
<feature type="transmembrane region" description="Helical" evidence="6">
    <location>
        <begin position="163"/>
        <end position="182"/>
    </location>
</feature>
<accession>A0A2C5ZP65</accession>
<feature type="transmembrane region" description="Helical" evidence="6">
    <location>
        <begin position="202"/>
        <end position="221"/>
    </location>
</feature>
<evidence type="ECO:0000256" key="4">
    <source>
        <dbReference type="ARBA" id="ARBA00023136"/>
    </source>
</evidence>